<comment type="caution">
    <text evidence="1">The sequence shown here is derived from an EMBL/GenBank/DDBJ whole genome shotgun (WGS) entry which is preliminary data.</text>
</comment>
<name>A0A917YEI4_9ACTN</name>
<dbReference type="AlphaFoldDB" id="A0A917YEI4"/>
<organism evidence="1 2">
    <name type="scientific">Streptomyces albiflavescens</name>
    <dbReference type="NCBI Taxonomy" id="1623582"/>
    <lineage>
        <taxon>Bacteria</taxon>
        <taxon>Bacillati</taxon>
        <taxon>Actinomycetota</taxon>
        <taxon>Actinomycetes</taxon>
        <taxon>Kitasatosporales</taxon>
        <taxon>Streptomycetaceae</taxon>
        <taxon>Streptomyces</taxon>
    </lineage>
</organism>
<evidence type="ECO:0000313" key="2">
    <source>
        <dbReference type="Proteomes" id="UP000600365"/>
    </source>
</evidence>
<sequence length="67" mass="7530">MDEVPAPPSAILLISVWWEPGPPAVRARIIRTLDAREPSDEILLMAGRQAVLAAVEDWLNSWEESHR</sequence>
<evidence type="ECO:0000313" key="1">
    <source>
        <dbReference type="EMBL" id="GGN94448.1"/>
    </source>
</evidence>
<dbReference type="RefSeq" id="WP_189192299.1">
    <property type="nucleotide sequence ID" value="NZ_BMMM01000030.1"/>
</dbReference>
<gene>
    <name evidence="1" type="ORF">GCM10011579_093930</name>
</gene>
<dbReference type="Proteomes" id="UP000600365">
    <property type="component" value="Unassembled WGS sequence"/>
</dbReference>
<keyword evidence="2" id="KW-1185">Reference proteome</keyword>
<accession>A0A917YEI4</accession>
<reference evidence="1 2" key="1">
    <citation type="journal article" date="2014" name="Int. J. Syst. Evol. Microbiol.">
        <title>Complete genome sequence of Corynebacterium casei LMG S-19264T (=DSM 44701T), isolated from a smear-ripened cheese.</title>
        <authorList>
            <consortium name="US DOE Joint Genome Institute (JGI-PGF)"/>
            <person name="Walter F."/>
            <person name="Albersmeier A."/>
            <person name="Kalinowski J."/>
            <person name="Ruckert C."/>
        </authorList>
    </citation>
    <scope>NUCLEOTIDE SEQUENCE [LARGE SCALE GENOMIC DNA]</scope>
    <source>
        <strain evidence="1 2">CGMCC 4.7111</strain>
    </source>
</reference>
<protein>
    <submittedName>
        <fullName evidence="1">Uncharacterized protein</fullName>
    </submittedName>
</protein>
<proteinExistence type="predicted"/>
<dbReference type="EMBL" id="BMMM01000030">
    <property type="protein sequence ID" value="GGN94448.1"/>
    <property type="molecule type" value="Genomic_DNA"/>
</dbReference>